<dbReference type="EMBL" id="LSRX01003415">
    <property type="protein sequence ID" value="OLP74641.1"/>
    <property type="molecule type" value="Genomic_DNA"/>
</dbReference>
<proteinExistence type="predicted"/>
<protein>
    <submittedName>
        <fullName evidence="1">Uncharacterized protein</fullName>
    </submittedName>
</protein>
<name>A0A1Q9BVE1_SYMMI</name>
<reference evidence="1 2" key="1">
    <citation type="submission" date="2016-02" db="EMBL/GenBank/DDBJ databases">
        <title>Genome analysis of coral dinoflagellate symbionts highlights evolutionary adaptations to a symbiotic lifestyle.</title>
        <authorList>
            <person name="Aranda M."/>
            <person name="Li Y."/>
            <person name="Liew Y.J."/>
            <person name="Baumgarten S."/>
            <person name="Simakov O."/>
            <person name="Wilson M."/>
            <person name="Piel J."/>
            <person name="Ashoor H."/>
            <person name="Bougouffa S."/>
            <person name="Bajic V.B."/>
            <person name="Ryu T."/>
            <person name="Ravasi T."/>
            <person name="Bayer T."/>
            <person name="Micklem G."/>
            <person name="Kim H."/>
            <person name="Bhak J."/>
            <person name="Lajeunesse T.C."/>
            <person name="Voolstra C.R."/>
        </authorList>
    </citation>
    <scope>NUCLEOTIDE SEQUENCE [LARGE SCALE GENOMIC DNA]</scope>
    <source>
        <strain evidence="1 2">CCMP2467</strain>
    </source>
</reference>
<evidence type="ECO:0000313" key="1">
    <source>
        <dbReference type="EMBL" id="OLP74641.1"/>
    </source>
</evidence>
<dbReference type="AlphaFoldDB" id="A0A1Q9BVE1"/>
<dbReference type="OrthoDB" id="461235at2759"/>
<gene>
    <name evidence="1" type="ORF">AK812_SmicGene45765</name>
</gene>
<sequence>MIRLTAHSAAEELEGRFSKLEAVATELKTQLQ</sequence>
<dbReference type="Proteomes" id="UP000186817">
    <property type="component" value="Unassembled WGS sequence"/>
</dbReference>
<evidence type="ECO:0000313" key="2">
    <source>
        <dbReference type="Proteomes" id="UP000186817"/>
    </source>
</evidence>
<feature type="non-terminal residue" evidence="1">
    <location>
        <position position="32"/>
    </location>
</feature>
<accession>A0A1Q9BVE1</accession>
<organism evidence="1 2">
    <name type="scientific">Symbiodinium microadriaticum</name>
    <name type="common">Dinoflagellate</name>
    <name type="synonym">Zooxanthella microadriatica</name>
    <dbReference type="NCBI Taxonomy" id="2951"/>
    <lineage>
        <taxon>Eukaryota</taxon>
        <taxon>Sar</taxon>
        <taxon>Alveolata</taxon>
        <taxon>Dinophyceae</taxon>
        <taxon>Suessiales</taxon>
        <taxon>Symbiodiniaceae</taxon>
        <taxon>Symbiodinium</taxon>
    </lineage>
</organism>
<keyword evidence="2" id="KW-1185">Reference proteome</keyword>
<comment type="caution">
    <text evidence="1">The sequence shown here is derived from an EMBL/GenBank/DDBJ whole genome shotgun (WGS) entry which is preliminary data.</text>
</comment>